<evidence type="ECO:0000256" key="2">
    <source>
        <dbReference type="SAM" id="MobiDB-lite"/>
    </source>
</evidence>
<dbReference type="VEuPathDB" id="TriTrypDB:ADEAN_000795600"/>
<dbReference type="EMBL" id="LR877161">
    <property type="protein sequence ID" value="CAD2220434.1"/>
    <property type="molecule type" value="Genomic_DNA"/>
</dbReference>
<keyword evidence="1" id="KW-0175">Coiled coil</keyword>
<sequence length="253" mass="27941">MSRQSSPMATLSTNTIRTKSEKRSDSPLLPSVDLTPAVEALIKESASMLGKIEVLQYEADKQAVLLAKAEEDKRQLQAEVTDLREKLGLATADATSSSGAVVNYKSLCEEQREIIAKMQIDKQKLQDDMERAALNMRNGDTATARVTVGNTVDEYKIVLEELCSVCRFTNAKEMKALYQSGGKSATDAKAARQKLNENVKKHVFNTVARLAEENSVKNSFVTEKVNPFKKTISELLECCFTSLDAYLEMKASS</sequence>
<feature type="region of interest" description="Disordered" evidence="2">
    <location>
        <begin position="1"/>
        <end position="30"/>
    </location>
</feature>
<organism evidence="3 4">
    <name type="scientific">Angomonas deanei</name>
    <dbReference type="NCBI Taxonomy" id="59799"/>
    <lineage>
        <taxon>Eukaryota</taxon>
        <taxon>Discoba</taxon>
        <taxon>Euglenozoa</taxon>
        <taxon>Kinetoplastea</taxon>
        <taxon>Metakinetoplastina</taxon>
        <taxon>Trypanosomatida</taxon>
        <taxon>Trypanosomatidae</taxon>
        <taxon>Strigomonadinae</taxon>
        <taxon>Angomonas</taxon>
    </lineage>
</organism>
<evidence type="ECO:0000313" key="3">
    <source>
        <dbReference type="EMBL" id="CAD2220434.1"/>
    </source>
</evidence>
<feature type="compositionally biased region" description="Polar residues" evidence="2">
    <location>
        <begin position="1"/>
        <end position="17"/>
    </location>
</feature>
<accession>A0A7G2CNA8</accession>
<reference evidence="3 4" key="1">
    <citation type="submission" date="2020-08" db="EMBL/GenBank/DDBJ databases">
        <authorList>
            <person name="Newling K."/>
            <person name="Davey J."/>
            <person name="Forrester S."/>
        </authorList>
    </citation>
    <scope>NUCLEOTIDE SEQUENCE [LARGE SCALE GENOMIC DNA]</scope>
    <source>
        <strain evidence="4">Crithidia deanei Carvalho (ATCC PRA-265)</strain>
    </source>
</reference>
<evidence type="ECO:0000256" key="1">
    <source>
        <dbReference type="SAM" id="Coils"/>
    </source>
</evidence>
<protein>
    <submittedName>
        <fullName evidence="3">Uncharacterized protein</fullName>
    </submittedName>
</protein>
<feature type="coiled-coil region" evidence="1">
    <location>
        <begin position="59"/>
        <end position="135"/>
    </location>
</feature>
<keyword evidence="4" id="KW-1185">Reference proteome</keyword>
<proteinExistence type="predicted"/>
<name>A0A7G2CNA8_9TRYP</name>
<gene>
    <name evidence="3" type="ORF">ADEAN_000795600</name>
</gene>
<evidence type="ECO:0000313" key="4">
    <source>
        <dbReference type="Proteomes" id="UP000515908"/>
    </source>
</evidence>
<dbReference type="AlphaFoldDB" id="A0A7G2CNA8"/>
<dbReference type="Proteomes" id="UP000515908">
    <property type="component" value="Chromosome 17"/>
</dbReference>